<dbReference type="GO" id="GO:0010008">
    <property type="term" value="C:endosome membrane"/>
    <property type="evidence" value="ECO:0007669"/>
    <property type="project" value="TreeGrafter"/>
</dbReference>
<evidence type="ECO:0000313" key="3">
    <source>
        <dbReference type="Proteomes" id="UP000030764"/>
    </source>
</evidence>
<sequence length="367" mass="41681">LHCIRPCQVFYQSLEKEICIGNHYLRLFVEEQSSSSVSNSLINAKQFFYEVYHRYLLSTSNHVRCLCLRALSVTYEQHYAQIGAFDGSKDVVSLLSQCSDLSERDCLLNFIDKLAVLKANVKEIINANGIELLVELASLAHLDRKRKQFVVETNVIEYSKEGDYGSSKEWFYINEMGEEVGPVSFHQLKCLFSEGGIGSSSLFRAQGLEGWKRLEDIAQFRWTLIATGVSSMSETAIATFVLNLLTKIVQFYPSRDPENSIIRPPSKVRQILTSSQCLPHIVQLFLTFEPNIVAKTAVLLSLLITDSVVLPRLYLTGVFFFALMYNGSNILEIFELFKSVHMKQAFCSVQVKETLPGRSMLNEVYLF</sequence>
<dbReference type="GO" id="GO:0007032">
    <property type="term" value="P:endosome organization"/>
    <property type="evidence" value="ECO:0007669"/>
    <property type="project" value="InterPro"/>
</dbReference>
<proteinExistence type="predicted"/>
<dbReference type="InterPro" id="IPR025640">
    <property type="entry name" value="GYF_2"/>
</dbReference>
<protein>
    <recommendedName>
        <fullName evidence="1">GYF domain-containing protein</fullName>
    </recommendedName>
</protein>
<dbReference type="PANTHER" id="PTHR36983:SF2">
    <property type="entry name" value="DNAJ HOMOLOG SUBFAMILY C MEMBER 13"/>
    <property type="match status" value="1"/>
</dbReference>
<dbReference type="InterPro" id="IPR044978">
    <property type="entry name" value="GRV2/DNAJC13"/>
</dbReference>
<dbReference type="Gene3D" id="1.25.10.10">
    <property type="entry name" value="Leucine-rich Repeat Variant"/>
    <property type="match status" value="1"/>
</dbReference>
<dbReference type="Pfam" id="PF14237">
    <property type="entry name" value="GYF_2"/>
    <property type="match status" value="1"/>
</dbReference>
<organism evidence="2 3">
    <name type="scientific">Trichuris suis</name>
    <name type="common">pig whipworm</name>
    <dbReference type="NCBI Taxonomy" id="68888"/>
    <lineage>
        <taxon>Eukaryota</taxon>
        <taxon>Metazoa</taxon>
        <taxon>Ecdysozoa</taxon>
        <taxon>Nematoda</taxon>
        <taxon>Enoplea</taxon>
        <taxon>Dorylaimia</taxon>
        <taxon>Trichinellida</taxon>
        <taxon>Trichuridae</taxon>
        <taxon>Trichuris</taxon>
    </lineage>
</organism>
<dbReference type="Proteomes" id="UP000030764">
    <property type="component" value="Unassembled WGS sequence"/>
</dbReference>
<feature type="non-terminal residue" evidence="2">
    <location>
        <position position="1"/>
    </location>
</feature>
<dbReference type="EMBL" id="KL363192">
    <property type="protein sequence ID" value="KFD56835.1"/>
    <property type="molecule type" value="Genomic_DNA"/>
</dbReference>
<feature type="domain" description="GYF" evidence="1">
    <location>
        <begin position="170"/>
        <end position="220"/>
    </location>
</feature>
<dbReference type="InterPro" id="IPR011989">
    <property type="entry name" value="ARM-like"/>
</dbReference>
<keyword evidence="3" id="KW-1185">Reference proteome</keyword>
<reference evidence="2 3" key="1">
    <citation type="journal article" date="2014" name="Nat. Genet.">
        <title>Genome and transcriptome of the porcine whipworm Trichuris suis.</title>
        <authorList>
            <person name="Jex A.R."/>
            <person name="Nejsum P."/>
            <person name="Schwarz E.M."/>
            <person name="Hu L."/>
            <person name="Young N.D."/>
            <person name="Hall R.S."/>
            <person name="Korhonen P.K."/>
            <person name="Liao S."/>
            <person name="Thamsborg S."/>
            <person name="Xia J."/>
            <person name="Xu P."/>
            <person name="Wang S."/>
            <person name="Scheerlinck J.P."/>
            <person name="Hofmann A."/>
            <person name="Sternberg P.W."/>
            <person name="Wang J."/>
            <person name="Gasser R.B."/>
        </authorList>
    </citation>
    <scope>NUCLEOTIDE SEQUENCE [LARGE SCALE GENOMIC DNA]</scope>
    <source>
        <strain evidence="2">DCEP-RM93M</strain>
    </source>
</reference>
<dbReference type="InterPro" id="IPR016024">
    <property type="entry name" value="ARM-type_fold"/>
</dbReference>
<name>A0A085MHY9_9BILA</name>
<dbReference type="AlphaFoldDB" id="A0A085MHY9"/>
<dbReference type="SUPFAM" id="SSF48371">
    <property type="entry name" value="ARM repeat"/>
    <property type="match status" value="1"/>
</dbReference>
<evidence type="ECO:0000313" key="2">
    <source>
        <dbReference type="EMBL" id="KFD56835.1"/>
    </source>
</evidence>
<dbReference type="GO" id="GO:0006898">
    <property type="term" value="P:receptor-mediated endocytosis"/>
    <property type="evidence" value="ECO:0007669"/>
    <property type="project" value="TreeGrafter"/>
</dbReference>
<evidence type="ECO:0000259" key="1">
    <source>
        <dbReference type="Pfam" id="PF14237"/>
    </source>
</evidence>
<accession>A0A085MHY9</accession>
<dbReference type="GO" id="GO:2000641">
    <property type="term" value="P:regulation of early endosome to late endosome transport"/>
    <property type="evidence" value="ECO:0007669"/>
    <property type="project" value="InterPro"/>
</dbReference>
<gene>
    <name evidence="2" type="ORF">M513_02512</name>
</gene>
<dbReference type="PANTHER" id="PTHR36983">
    <property type="entry name" value="DNAJ HOMOLOG SUBFAMILY C MEMBER 13"/>
    <property type="match status" value="1"/>
</dbReference>